<dbReference type="PANTHER" id="PTHR21445">
    <property type="entry name" value="ENDONUCLEASE IV ENDODEOXYRIBONUCLEASE IV"/>
    <property type="match status" value="1"/>
</dbReference>
<keyword evidence="3" id="KW-0479">Metal-binding</keyword>
<evidence type="ECO:0000256" key="1">
    <source>
        <dbReference type="ARBA" id="ARBA00001947"/>
    </source>
</evidence>
<evidence type="ECO:0000256" key="3">
    <source>
        <dbReference type="ARBA" id="ARBA00022723"/>
    </source>
</evidence>
<dbReference type="GO" id="GO:0003906">
    <property type="term" value="F:DNA-(apurinic or apyrimidinic site) endonuclease activity"/>
    <property type="evidence" value="ECO:0007669"/>
    <property type="project" value="TreeGrafter"/>
</dbReference>
<dbReference type="Gene3D" id="3.20.20.150">
    <property type="entry name" value="Divalent-metal-dependent TIM barrel enzymes"/>
    <property type="match status" value="1"/>
</dbReference>
<protein>
    <recommendedName>
        <fullName evidence="8">Xylose isomerase-like TIM barrel domain-containing protein</fullName>
    </recommendedName>
</protein>
<dbReference type="PANTHER" id="PTHR21445:SF0">
    <property type="entry name" value="APURINIC-APYRIMIDINIC ENDONUCLEASE"/>
    <property type="match status" value="1"/>
</dbReference>
<feature type="domain" description="Xylose isomerase-like TIM barrel" evidence="8">
    <location>
        <begin position="30"/>
        <end position="286"/>
    </location>
</feature>
<evidence type="ECO:0000256" key="5">
    <source>
        <dbReference type="ARBA" id="ARBA00022801"/>
    </source>
</evidence>
<dbReference type="GO" id="GO:0008270">
    <property type="term" value="F:zinc ion binding"/>
    <property type="evidence" value="ECO:0007669"/>
    <property type="project" value="InterPro"/>
</dbReference>
<name>A0A6C0H374_9ZZZZ</name>
<evidence type="ECO:0000256" key="6">
    <source>
        <dbReference type="ARBA" id="ARBA00022833"/>
    </source>
</evidence>
<dbReference type="SMART" id="SM00518">
    <property type="entry name" value="AP2Ec"/>
    <property type="match status" value="1"/>
</dbReference>
<dbReference type="GO" id="GO:0006284">
    <property type="term" value="P:base-excision repair"/>
    <property type="evidence" value="ECO:0007669"/>
    <property type="project" value="TreeGrafter"/>
</dbReference>
<comment type="cofactor">
    <cofactor evidence="1">
        <name>Zn(2+)</name>
        <dbReference type="ChEBI" id="CHEBI:29105"/>
    </cofactor>
</comment>
<dbReference type="InterPro" id="IPR018246">
    <property type="entry name" value="AP_endonuc_F2_Zn_BS"/>
</dbReference>
<dbReference type="PROSITE" id="PS00731">
    <property type="entry name" value="AP_NUCLEASE_F2_3"/>
    <property type="match status" value="1"/>
</dbReference>
<comment type="similarity">
    <text evidence="2">Belongs to the AP endonuclease 2 family.</text>
</comment>
<reference evidence="9" key="1">
    <citation type="journal article" date="2020" name="Nature">
        <title>Giant virus diversity and host interactions through global metagenomics.</title>
        <authorList>
            <person name="Schulz F."/>
            <person name="Roux S."/>
            <person name="Paez-Espino D."/>
            <person name="Jungbluth S."/>
            <person name="Walsh D.A."/>
            <person name="Denef V.J."/>
            <person name="McMahon K.D."/>
            <person name="Konstantinidis K.T."/>
            <person name="Eloe-Fadrosh E.A."/>
            <person name="Kyrpides N.C."/>
            <person name="Woyke T."/>
        </authorList>
    </citation>
    <scope>NUCLEOTIDE SEQUENCE</scope>
    <source>
        <strain evidence="9">GVMAG-M-3300023179-62</strain>
    </source>
</reference>
<dbReference type="InterPro" id="IPR036237">
    <property type="entry name" value="Xyl_isomerase-like_sf"/>
</dbReference>
<dbReference type="InterPro" id="IPR013022">
    <property type="entry name" value="Xyl_isomerase-like_TIM-brl"/>
</dbReference>
<evidence type="ECO:0000256" key="2">
    <source>
        <dbReference type="ARBA" id="ARBA00005340"/>
    </source>
</evidence>
<keyword evidence="7" id="KW-0234">DNA repair</keyword>
<keyword evidence="5" id="KW-0378">Hydrolase</keyword>
<dbReference type="PROSITE" id="PS51432">
    <property type="entry name" value="AP_NUCLEASE_F2_4"/>
    <property type="match status" value="1"/>
</dbReference>
<dbReference type="EMBL" id="MN739860">
    <property type="protein sequence ID" value="QHT75001.1"/>
    <property type="molecule type" value="Genomic_DNA"/>
</dbReference>
<dbReference type="SUPFAM" id="SSF51658">
    <property type="entry name" value="Xylose isomerase-like"/>
    <property type="match status" value="1"/>
</dbReference>
<evidence type="ECO:0000256" key="4">
    <source>
        <dbReference type="ARBA" id="ARBA00022763"/>
    </source>
</evidence>
<accession>A0A6C0H374</accession>
<keyword evidence="6" id="KW-0862">Zinc</keyword>
<dbReference type="NCBIfam" id="TIGR00587">
    <property type="entry name" value="nfo"/>
    <property type="match status" value="1"/>
</dbReference>
<dbReference type="Pfam" id="PF01261">
    <property type="entry name" value="AP_endonuc_2"/>
    <property type="match status" value="1"/>
</dbReference>
<evidence type="ECO:0000256" key="7">
    <source>
        <dbReference type="ARBA" id="ARBA00023204"/>
    </source>
</evidence>
<keyword evidence="4" id="KW-0227">DNA damage</keyword>
<dbReference type="GO" id="GO:0008081">
    <property type="term" value="F:phosphoric diester hydrolase activity"/>
    <property type="evidence" value="ECO:0007669"/>
    <property type="project" value="TreeGrafter"/>
</dbReference>
<dbReference type="InterPro" id="IPR001719">
    <property type="entry name" value="AP_endonuc_2"/>
</dbReference>
<proteinExistence type="inferred from homology"/>
<evidence type="ECO:0000313" key="9">
    <source>
        <dbReference type="EMBL" id="QHT75001.1"/>
    </source>
</evidence>
<dbReference type="AlphaFoldDB" id="A0A6C0H374"/>
<organism evidence="9">
    <name type="scientific">viral metagenome</name>
    <dbReference type="NCBI Taxonomy" id="1070528"/>
    <lineage>
        <taxon>unclassified sequences</taxon>
        <taxon>metagenomes</taxon>
        <taxon>organismal metagenomes</taxon>
    </lineage>
</organism>
<dbReference type="GO" id="GO:0003677">
    <property type="term" value="F:DNA binding"/>
    <property type="evidence" value="ECO:0007669"/>
    <property type="project" value="InterPro"/>
</dbReference>
<sequence length="299" mass="34338">MTEVYYMHWDAGSHSYFYETIEQTLHRGIKLGMHTIQFFMGDSKQAWKREKIKKEDIEKSNILLRKFPMNVFTHYPFCANLAGQATKGCLVWNGNLDVDRKVHGMIRALEYELDIVSKLCCKRSGIVIHPGSYPDRKEGHQAVAKTLNKIIFPENSILLLENCAGEGNKLCRSFEEIKSIMDLLEPEIKPHVKVCVDTAHIWGQGDYDIKKVTEVDRMFSDFERLLGIDKFHLLHLNDSLAHLGSKKDLHACLGEGSIWKSGFESLIHLLNKCSKHNIPMVLETEESDMLTLFMLQPDD</sequence>
<evidence type="ECO:0000259" key="8">
    <source>
        <dbReference type="Pfam" id="PF01261"/>
    </source>
</evidence>